<proteinExistence type="predicted"/>
<dbReference type="SUPFAM" id="SSF53474">
    <property type="entry name" value="alpha/beta-Hydrolases"/>
    <property type="match status" value="2"/>
</dbReference>
<dbReference type="PANTHER" id="PTHR43037">
    <property type="entry name" value="UNNAMED PRODUCT-RELATED"/>
    <property type="match status" value="1"/>
</dbReference>
<evidence type="ECO:0000313" key="8">
    <source>
        <dbReference type="Proteomes" id="UP000512286"/>
    </source>
</evidence>
<dbReference type="Pfam" id="PF18435">
    <property type="entry name" value="EstA_Ig_like"/>
    <property type="match status" value="2"/>
</dbReference>
<feature type="domain" description="Peptidase S9 prolyl oligopeptidase catalytic" evidence="5">
    <location>
        <begin position="285"/>
        <end position="327"/>
    </location>
</feature>
<feature type="domain" description="Esterase Ig-like N-terminal" evidence="6">
    <location>
        <begin position="38"/>
        <end position="165"/>
    </location>
</feature>
<feature type="domain" description="Esterase Ig-like N-terminal" evidence="6">
    <location>
        <begin position="446"/>
        <end position="570"/>
    </location>
</feature>
<dbReference type="Pfam" id="PF00326">
    <property type="entry name" value="Peptidase_S9"/>
    <property type="match status" value="2"/>
</dbReference>
<dbReference type="InterPro" id="IPR001375">
    <property type="entry name" value="Peptidase_S9_cat"/>
</dbReference>
<evidence type="ECO:0000256" key="2">
    <source>
        <dbReference type="SAM" id="MobiDB-lite"/>
    </source>
</evidence>
<dbReference type="RefSeq" id="WP_181602519.1">
    <property type="nucleotide sequence ID" value="NZ_CP059378.1"/>
</dbReference>
<dbReference type="GO" id="GO:0006508">
    <property type="term" value="P:proteolysis"/>
    <property type="evidence" value="ECO:0007669"/>
    <property type="project" value="InterPro"/>
</dbReference>
<dbReference type="KEGG" id="cint:HZF06_03890"/>
<keyword evidence="1 4" id="KW-0732">Signal</keyword>
<accession>A0A7D6ZHQ7</accession>
<reference evidence="7 8" key="1">
    <citation type="submission" date="2020-07" db="EMBL/GenBank/DDBJ databases">
        <title>Electron transfer.</title>
        <authorList>
            <person name="Huang L."/>
            <person name="Liu X."/>
            <person name="Zhou S."/>
        </authorList>
    </citation>
    <scope>NUCLEOTIDE SEQUENCE [LARGE SCALE GENOMIC DNA]</scope>
    <source>
        <strain evidence="7 8">Lx1</strain>
    </source>
</reference>
<organism evidence="7 8">
    <name type="scientific">Clostridium intestinale</name>
    <dbReference type="NCBI Taxonomy" id="36845"/>
    <lineage>
        <taxon>Bacteria</taxon>
        <taxon>Bacillati</taxon>
        <taxon>Bacillota</taxon>
        <taxon>Clostridia</taxon>
        <taxon>Eubacteriales</taxon>
        <taxon>Clostridiaceae</taxon>
        <taxon>Clostridium</taxon>
    </lineage>
</organism>
<gene>
    <name evidence="7" type="ORF">HZF06_03890</name>
</gene>
<dbReference type="PANTHER" id="PTHR43037:SF1">
    <property type="entry name" value="BLL1128 PROTEIN"/>
    <property type="match status" value="1"/>
</dbReference>
<feature type="region of interest" description="Disordered" evidence="2">
    <location>
        <begin position="846"/>
        <end position="875"/>
    </location>
</feature>
<feature type="chain" id="PRO_5028227865" evidence="4">
    <location>
        <begin position="32"/>
        <end position="904"/>
    </location>
</feature>
<evidence type="ECO:0000313" key="7">
    <source>
        <dbReference type="EMBL" id="QLY80741.1"/>
    </source>
</evidence>
<evidence type="ECO:0000256" key="4">
    <source>
        <dbReference type="SAM" id="SignalP"/>
    </source>
</evidence>
<evidence type="ECO:0000256" key="1">
    <source>
        <dbReference type="ARBA" id="ARBA00022729"/>
    </source>
</evidence>
<feature type="domain" description="Peptidase S9 prolyl oligopeptidase catalytic" evidence="5">
    <location>
        <begin position="689"/>
        <end position="731"/>
    </location>
</feature>
<name>A0A7D6ZHQ7_9CLOT</name>
<feature type="compositionally biased region" description="Basic and acidic residues" evidence="2">
    <location>
        <begin position="851"/>
        <end position="860"/>
    </location>
</feature>
<keyword evidence="3" id="KW-0812">Transmembrane</keyword>
<evidence type="ECO:0000259" key="6">
    <source>
        <dbReference type="Pfam" id="PF18435"/>
    </source>
</evidence>
<dbReference type="Gene3D" id="2.60.40.2180">
    <property type="match status" value="2"/>
</dbReference>
<feature type="transmembrane region" description="Helical" evidence="3">
    <location>
        <begin position="881"/>
        <end position="899"/>
    </location>
</feature>
<dbReference type="InterPro" id="IPR041172">
    <property type="entry name" value="EstA_Ig-like_N"/>
</dbReference>
<dbReference type="GO" id="GO:0008236">
    <property type="term" value="F:serine-type peptidase activity"/>
    <property type="evidence" value="ECO:0007669"/>
    <property type="project" value="InterPro"/>
</dbReference>
<keyword evidence="3" id="KW-0472">Membrane</keyword>
<dbReference type="EMBL" id="CP059378">
    <property type="protein sequence ID" value="QLY80741.1"/>
    <property type="molecule type" value="Genomic_DNA"/>
</dbReference>
<evidence type="ECO:0000256" key="3">
    <source>
        <dbReference type="SAM" id="Phobius"/>
    </source>
</evidence>
<sequence>MIKRFSKYGKSFMALMLSTSMILSSGVTVLAADGKSTSYSTISEVHDWGIAIPRVVVDLGKTVNKDSISNDTFKVHVKRTENRPDTIMLGAAEGDRTITKAYVSDKDGNAVDNGSYVTIEMEIGPTVDLGSPLNYSLKSGLNGWVDSDYTITQLKDITTGTETISGLVIDSFSGDRKKLVDDFTVGSGTYDNINLKYASYAPETSGEKKPLVIWLHGMGEGGTDGLLPISANKAANFASEDIQSYFEGAYVLAPQTPTMWMQGPNGEFGGKDSKYTKALMGLIEDYVSKNSNIDKNRIYIGGDSNGGYMTMVMAREYTDYFAAAFPTCEALADSLITDSDIQKMKDLPMWFIASKDDTTVDINNYVVPTYNRLKAAGAKNLHLSLYDSVVDQTGLYKNADGTPYKYNGHWSWIYVYNNDPKENINGKETTIMEWLASQNKSDFTTYNTITEIEDWGPATTKVVIDLGQTVKEGSVNTDSFSAFVSRSDKRLATPLIQEGYRNITKAYVSDAKGNASKTGNYATLEMEIGPSITLGSPFNYVPASGGNAWIDTKYTITQEKNIVSDSTTISRLVANELKDQIKVGVDDFDISKATYDNVTLSYSSYAPAKDNGKNPLVIWLHGGGEGGSDATVPISGNKAVNFSSKEIQDYFGGAYVLTPQAPTRWMQTESGKLDGTSIYTKALMSLIKDYVSKNDDIDANRIYIGGCSNGGYMTMVMIRDYPGYFAAAFPVCEGLNDNLISDSDLEKMKETPIWFVAASTDKVLPPAINTVPTYERLIKAGAKNVYLTLFDKVIDTTGLYKNADGTPYEYNGHWSWIYVFNNEVSQVINGKQTSIMEWMAAQTLKQNETPGEEKPTEEQPTKNPTNTDVKTAPKTGDTAPIAPLLVIMTLSIAGIYISVRKKSA</sequence>
<keyword evidence="3" id="KW-1133">Transmembrane helix</keyword>
<protein>
    <submittedName>
        <fullName evidence="7">Prolyl oligopeptidase family serine peptidase</fullName>
    </submittedName>
</protein>
<dbReference type="AlphaFoldDB" id="A0A7D6ZHQ7"/>
<dbReference type="Gene3D" id="3.40.50.1820">
    <property type="entry name" value="alpha/beta hydrolase"/>
    <property type="match status" value="2"/>
</dbReference>
<dbReference type="InterPro" id="IPR029058">
    <property type="entry name" value="AB_hydrolase_fold"/>
</dbReference>
<dbReference type="InterPro" id="IPR050955">
    <property type="entry name" value="Plant_Biomass_Hydrol_Est"/>
</dbReference>
<feature type="signal peptide" evidence="4">
    <location>
        <begin position="1"/>
        <end position="31"/>
    </location>
</feature>
<dbReference type="Proteomes" id="UP000512286">
    <property type="component" value="Chromosome"/>
</dbReference>
<evidence type="ECO:0000259" key="5">
    <source>
        <dbReference type="Pfam" id="PF00326"/>
    </source>
</evidence>